<proteinExistence type="predicted"/>
<sequence length="73" mass="8467">MRACENKNRILNDHHRLTNNEMHCYSNMAVLHECYDKNFYIFTKQPSCCPVGFTSLCSLDVLLSQYAYLTAGK</sequence>
<protein>
    <submittedName>
        <fullName evidence="1">Uncharacterized protein</fullName>
    </submittedName>
</protein>
<name>A0A0V0Z675_9BILA</name>
<keyword evidence="2" id="KW-1185">Reference proteome</keyword>
<comment type="caution">
    <text evidence="1">The sequence shown here is derived from an EMBL/GenBank/DDBJ whole genome shotgun (WGS) entry which is preliminary data.</text>
</comment>
<evidence type="ECO:0000313" key="1">
    <source>
        <dbReference type="EMBL" id="KRY07967.1"/>
    </source>
</evidence>
<dbReference type="EMBL" id="JYDQ01000382">
    <property type="protein sequence ID" value="KRY07967.1"/>
    <property type="molecule type" value="Genomic_DNA"/>
</dbReference>
<gene>
    <name evidence="1" type="ORF">T12_2921</name>
</gene>
<dbReference type="Proteomes" id="UP000054783">
    <property type="component" value="Unassembled WGS sequence"/>
</dbReference>
<reference evidence="1 2" key="1">
    <citation type="submission" date="2015-01" db="EMBL/GenBank/DDBJ databases">
        <title>Evolution of Trichinella species and genotypes.</title>
        <authorList>
            <person name="Korhonen P.K."/>
            <person name="Edoardo P."/>
            <person name="Giuseppe L.R."/>
            <person name="Gasser R.B."/>
        </authorList>
    </citation>
    <scope>NUCLEOTIDE SEQUENCE [LARGE SCALE GENOMIC DNA]</scope>
    <source>
        <strain evidence="1">ISS2496</strain>
    </source>
</reference>
<evidence type="ECO:0000313" key="2">
    <source>
        <dbReference type="Proteomes" id="UP000054783"/>
    </source>
</evidence>
<dbReference type="AlphaFoldDB" id="A0A0V0Z675"/>
<accession>A0A0V0Z675</accession>
<organism evidence="1 2">
    <name type="scientific">Trichinella patagoniensis</name>
    <dbReference type="NCBI Taxonomy" id="990121"/>
    <lineage>
        <taxon>Eukaryota</taxon>
        <taxon>Metazoa</taxon>
        <taxon>Ecdysozoa</taxon>
        <taxon>Nematoda</taxon>
        <taxon>Enoplea</taxon>
        <taxon>Dorylaimia</taxon>
        <taxon>Trichinellida</taxon>
        <taxon>Trichinellidae</taxon>
        <taxon>Trichinella</taxon>
    </lineage>
</organism>